<dbReference type="EMBL" id="JANAVZ010000009">
    <property type="protein sequence ID" value="MCT4334190.1"/>
    <property type="molecule type" value="Genomic_DNA"/>
</dbReference>
<dbReference type="InterPro" id="IPR058625">
    <property type="entry name" value="MdtA-like_BSH"/>
</dbReference>
<evidence type="ECO:0000259" key="6">
    <source>
        <dbReference type="Pfam" id="PF25989"/>
    </source>
</evidence>
<dbReference type="InterPro" id="IPR006143">
    <property type="entry name" value="RND_pump_MFP"/>
</dbReference>
<feature type="domain" description="Multidrug resistance protein MdtA-like barrel-sandwich hybrid" evidence="4">
    <location>
        <begin position="73"/>
        <end position="192"/>
    </location>
</feature>
<dbReference type="PANTHER" id="PTHR30469">
    <property type="entry name" value="MULTIDRUG RESISTANCE PROTEIN MDTA"/>
    <property type="match status" value="1"/>
</dbReference>
<feature type="domain" description="YknX-like C-terminal permuted SH3-like" evidence="6">
    <location>
        <begin position="284"/>
        <end position="350"/>
    </location>
</feature>
<keyword evidence="8" id="KW-1185">Reference proteome</keyword>
<dbReference type="NCBIfam" id="TIGR01730">
    <property type="entry name" value="RND_mfp"/>
    <property type="match status" value="1"/>
</dbReference>
<evidence type="ECO:0000313" key="8">
    <source>
        <dbReference type="Proteomes" id="UP001320702"/>
    </source>
</evidence>
<accession>A0ABT2KEC3</accession>
<comment type="caution">
    <text evidence="7">The sequence shown here is derived from an EMBL/GenBank/DDBJ whole genome shotgun (WGS) entry which is preliminary data.</text>
</comment>
<dbReference type="RefSeq" id="WP_260278111.1">
    <property type="nucleotide sequence ID" value="NZ_JANAVZ010000009.1"/>
</dbReference>
<dbReference type="Pfam" id="PF25917">
    <property type="entry name" value="BSH_RND"/>
    <property type="match status" value="1"/>
</dbReference>
<proteinExistence type="inferred from homology"/>
<organism evidence="7 8">
    <name type="scientific">Paracoccus maritimus</name>
    <dbReference type="NCBI Taxonomy" id="2933292"/>
    <lineage>
        <taxon>Bacteria</taxon>
        <taxon>Pseudomonadati</taxon>
        <taxon>Pseudomonadota</taxon>
        <taxon>Alphaproteobacteria</taxon>
        <taxon>Rhodobacterales</taxon>
        <taxon>Paracoccaceae</taxon>
        <taxon>Paracoccus</taxon>
    </lineage>
</organism>
<gene>
    <name evidence="7" type="ORF">MU516_15090</name>
</gene>
<feature type="domain" description="CusB-like beta-barrel" evidence="5">
    <location>
        <begin position="205"/>
        <end position="276"/>
    </location>
</feature>
<dbReference type="PANTHER" id="PTHR30469:SF11">
    <property type="entry name" value="BLL4320 PROTEIN"/>
    <property type="match status" value="1"/>
</dbReference>
<dbReference type="Gene3D" id="2.40.50.100">
    <property type="match status" value="1"/>
</dbReference>
<evidence type="ECO:0000256" key="3">
    <source>
        <dbReference type="SAM" id="MobiDB-lite"/>
    </source>
</evidence>
<keyword evidence="2" id="KW-0175">Coiled coil</keyword>
<protein>
    <submittedName>
        <fullName evidence="7">Efflux RND transporter periplasmic adaptor subunit</fullName>
    </submittedName>
</protein>
<sequence length="368" mass="39144">MRVLNALAGLVVLAAAAAGGLYLTDRILAASDPQAEDRGNNSAAIRVETISPQIATFQDSVRAVGTARARHAIEITPEADGRIDEITFQPGAQLAADAVLIRLDDRAAQADLKAAEATLAEAEAAFQRQEQLNRSGSSSDAAFQTARAALLRAEAERDRAQIALEDRTIRAPFPGVVGLTDLVEGQMIDTGTVIATLDDLEVIEVDFSVPETLLPQLRVGQRVALTSSAWPDRVFDGRISRIDTRVDAATRSIALRAEVPNDDRAIAGGMFMQAELVLAERQSVSVPERAITVSGDRNLVLVAQDGVARQVQVRMGRQHGDLIEILDGLSTDARIIMTNLHRVQPGMTVDPVPSARSAAAPSADGIEG</sequence>
<dbReference type="Gene3D" id="2.40.30.170">
    <property type="match status" value="1"/>
</dbReference>
<feature type="coiled-coil region" evidence="2">
    <location>
        <begin position="105"/>
        <end position="132"/>
    </location>
</feature>
<evidence type="ECO:0000313" key="7">
    <source>
        <dbReference type="EMBL" id="MCT4334190.1"/>
    </source>
</evidence>
<dbReference type="Gene3D" id="1.10.287.470">
    <property type="entry name" value="Helix hairpin bin"/>
    <property type="match status" value="1"/>
</dbReference>
<evidence type="ECO:0000256" key="1">
    <source>
        <dbReference type="ARBA" id="ARBA00009477"/>
    </source>
</evidence>
<evidence type="ECO:0000259" key="4">
    <source>
        <dbReference type="Pfam" id="PF25917"/>
    </source>
</evidence>
<feature type="region of interest" description="Disordered" evidence="3">
    <location>
        <begin position="347"/>
        <end position="368"/>
    </location>
</feature>
<dbReference type="InterPro" id="IPR058792">
    <property type="entry name" value="Beta-barrel_RND_2"/>
</dbReference>
<comment type="similarity">
    <text evidence="1">Belongs to the membrane fusion protein (MFP) (TC 8.A.1) family.</text>
</comment>
<reference evidence="7 8" key="1">
    <citation type="submission" date="2022-04" db="EMBL/GenBank/DDBJ databases">
        <title>Paracoccus sp. YLB-12 draft genome sequence.</title>
        <authorList>
            <person name="Yu L."/>
        </authorList>
    </citation>
    <scope>NUCLEOTIDE SEQUENCE [LARGE SCALE GENOMIC DNA]</scope>
    <source>
        <strain evidence="7 8">YLB-12</strain>
    </source>
</reference>
<dbReference type="Gene3D" id="2.40.420.20">
    <property type="match status" value="1"/>
</dbReference>
<evidence type="ECO:0000256" key="2">
    <source>
        <dbReference type="SAM" id="Coils"/>
    </source>
</evidence>
<dbReference type="InterPro" id="IPR058637">
    <property type="entry name" value="YknX-like_C"/>
</dbReference>
<evidence type="ECO:0000259" key="5">
    <source>
        <dbReference type="Pfam" id="PF25954"/>
    </source>
</evidence>
<name>A0ABT2KEC3_9RHOB</name>
<dbReference type="Proteomes" id="UP001320702">
    <property type="component" value="Unassembled WGS sequence"/>
</dbReference>
<dbReference type="SUPFAM" id="SSF111369">
    <property type="entry name" value="HlyD-like secretion proteins"/>
    <property type="match status" value="1"/>
</dbReference>
<dbReference type="Pfam" id="PF25989">
    <property type="entry name" value="YknX_C"/>
    <property type="match status" value="1"/>
</dbReference>
<dbReference type="Pfam" id="PF25954">
    <property type="entry name" value="Beta-barrel_RND_2"/>
    <property type="match status" value="1"/>
</dbReference>
<feature type="compositionally biased region" description="Low complexity" evidence="3">
    <location>
        <begin position="351"/>
        <end position="368"/>
    </location>
</feature>